<evidence type="ECO:0000256" key="12">
    <source>
        <dbReference type="ARBA" id="ARBA00023273"/>
    </source>
</evidence>
<dbReference type="GO" id="GO:0044782">
    <property type="term" value="P:cilium organization"/>
    <property type="evidence" value="ECO:0007669"/>
    <property type="project" value="TreeGrafter"/>
</dbReference>
<keyword evidence="11" id="KW-0469">Meiosis</keyword>
<gene>
    <name evidence="17" type="ORF">R5R35_005608</name>
</gene>
<dbReference type="Pfam" id="PF13868">
    <property type="entry name" value="TPH"/>
    <property type="match status" value="1"/>
</dbReference>
<keyword evidence="5" id="KW-0963">Cytoplasm</keyword>
<evidence type="ECO:0000256" key="11">
    <source>
        <dbReference type="ARBA" id="ARBA00023254"/>
    </source>
</evidence>
<protein>
    <recommendedName>
        <fullName evidence="4">Meiosis-specific nuclear structural protein 1</fullName>
    </recommendedName>
</protein>
<comment type="caution">
    <text evidence="17">The sequence shown here is derived from an EMBL/GenBank/DDBJ whole genome shotgun (WGS) entry which is preliminary data.</text>
</comment>
<dbReference type="PANTHER" id="PTHR19265">
    <property type="entry name" value="MEIOSIS-SPECIFIC NUCLEAR STRUCTURAL PROTEIN 1"/>
    <property type="match status" value="1"/>
</dbReference>
<keyword evidence="7 14" id="KW-0175">Coiled coil</keyword>
<keyword evidence="9" id="KW-0206">Cytoskeleton</keyword>
<dbReference type="InterPro" id="IPR043597">
    <property type="entry name" value="TPH_dom"/>
</dbReference>
<dbReference type="AlphaFoldDB" id="A0AAN9V3R1"/>
<dbReference type="PANTHER" id="PTHR19265:SF0">
    <property type="entry name" value="MEIOSIS-SPECIFIC NUCLEAR STRUCTURAL PROTEIN 1"/>
    <property type="match status" value="1"/>
</dbReference>
<keyword evidence="18" id="KW-1185">Reference proteome</keyword>
<feature type="coiled-coil region" evidence="14">
    <location>
        <begin position="389"/>
        <end position="436"/>
    </location>
</feature>
<dbReference type="GO" id="GO:0031514">
    <property type="term" value="C:motile cilium"/>
    <property type="evidence" value="ECO:0007669"/>
    <property type="project" value="TreeGrafter"/>
</dbReference>
<evidence type="ECO:0000256" key="10">
    <source>
        <dbReference type="ARBA" id="ARBA00023242"/>
    </source>
</evidence>
<evidence type="ECO:0000313" key="17">
    <source>
        <dbReference type="EMBL" id="KAK7789253.1"/>
    </source>
</evidence>
<evidence type="ECO:0000256" key="7">
    <source>
        <dbReference type="ARBA" id="ARBA00023054"/>
    </source>
</evidence>
<evidence type="ECO:0000256" key="15">
    <source>
        <dbReference type="SAM" id="MobiDB-lite"/>
    </source>
</evidence>
<dbReference type="Proteomes" id="UP001378592">
    <property type="component" value="Unassembled WGS sequence"/>
</dbReference>
<comment type="subcellular location">
    <subcellularLocation>
        <location evidence="2">Cytoplasm</location>
        <location evidence="2">Cytoskeleton</location>
        <location evidence="2">Flagellum axoneme</location>
    </subcellularLocation>
    <subcellularLocation>
        <location evidence="1">Nucleus</location>
    </subcellularLocation>
</comment>
<evidence type="ECO:0000256" key="13">
    <source>
        <dbReference type="ARBA" id="ARBA00046114"/>
    </source>
</evidence>
<dbReference type="EMBL" id="JAZDUA010000801">
    <property type="protein sequence ID" value="KAK7789253.1"/>
    <property type="molecule type" value="Genomic_DNA"/>
</dbReference>
<keyword evidence="12" id="KW-0966">Cell projection</keyword>
<keyword evidence="6" id="KW-0282">Flagellum</keyword>
<comment type="function">
    <text evidence="13">Microtubule inner protein (MIP) part of the dynein-decorated doublet microtubules (DMTs) in cilia axoneme, which is required for motile cilia beating. May play a role in the control of meiotic division and germ cell differentiation through regulation of pairing and recombination during meiosis. Required for sperm flagella assembly. May play a role in the assembly and function of the outer dynein arm-docking complex (ODA-DC). ODA-DC mediates outer dynein arms (ODA) binding onto the axonemal doublet microtubules.</text>
</comment>
<evidence type="ECO:0000259" key="16">
    <source>
        <dbReference type="Pfam" id="PF13868"/>
    </source>
</evidence>
<evidence type="ECO:0000256" key="5">
    <source>
        <dbReference type="ARBA" id="ARBA00022490"/>
    </source>
</evidence>
<dbReference type="InterPro" id="IPR026504">
    <property type="entry name" value="MNS1"/>
</dbReference>
<evidence type="ECO:0000256" key="4">
    <source>
        <dbReference type="ARBA" id="ARBA00014813"/>
    </source>
</evidence>
<feature type="domain" description="Trichohyalin-plectin-homology" evidence="16">
    <location>
        <begin position="102"/>
        <end position="452"/>
    </location>
</feature>
<keyword evidence="8" id="KW-0969">Cilium</keyword>
<organism evidence="17 18">
    <name type="scientific">Gryllus longicercus</name>
    <dbReference type="NCBI Taxonomy" id="2509291"/>
    <lineage>
        <taxon>Eukaryota</taxon>
        <taxon>Metazoa</taxon>
        <taxon>Ecdysozoa</taxon>
        <taxon>Arthropoda</taxon>
        <taxon>Hexapoda</taxon>
        <taxon>Insecta</taxon>
        <taxon>Pterygota</taxon>
        <taxon>Neoptera</taxon>
        <taxon>Polyneoptera</taxon>
        <taxon>Orthoptera</taxon>
        <taxon>Ensifera</taxon>
        <taxon>Gryllidea</taxon>
        <taxon>Grylloidea</taxon>
        <taxon>Gryllidae</taxon>
        <taxon>Gryllinae</taxon>
        <taxon>Gryllus</taxon>
    </lineage>
</organism>
<accession>A0AAN9V3R1</accession>
<evidence type="ECO:0000256" key="1">
    <source>
        <dbReference type="ARBA" id="ARBA00004123"/>
    </source>
</evidence>
<dbReference type="GO" id="GO:0005634">
    <property type="term" value="C:nucleus"/>
    <property type="evidence" value="ECO:0007669"/>
    <property type="project" value="UniProtKB-SubCell"/>
</dbReference>
<evidence type="ECO:0000256" key="2">
    <source>
        <dbReference type="ARBA" id="ARBA00004611"/>
    </source>
</evidence>
<dbReference type="GO" id="GO:0051321">
    <property type="term" value="P:meiotic cell cycle"/>
    <property type="evidence" value="ECO:0007669"/>
    <property type="project" value="UniProtKB-KW"/>
</dbReference>
<evidence type="ECO:0000313" key="18">
    <source>
        <dbReference type="Proteomes" id="UP001378592"/>
    </source>
</evidence>
<evidence type="ECO:0000256" key="3">
    <source>
        <dbReference type="ARBA" id="ARBA00009158"/>
    </source>
</evidence>
<evidence type="ECO:0000256" key="8">
    <source>
        <dbReference type="ARBA" id="ARBA00023069"/>
    </source>
</evidence>
<keyword evidence="10" id="KW-0539">Nucleus</keyword>
<evidence type="ECO:0000256" key="9">
    <source>
        <dbReference type="ARBA" id="ARBA00023212"/>
    </source>
</evidence>
<proteinExistence type="inferred from homology"/>
<sequence length="492" mass="60332">MAGSNCRKERQWDYKMQCFTEQSKADTRERAIKYMDDKAESKRFMLRLHEERHEAEMEDRIMKAKEAEIVRRCELEQEERLAQQIDFMKRQELREIKLRQRLRENCVELRELERKLKAAYGTKELLAQCAEKKAAEALEKKYEKEAYDVLKDSWAKEDEKIRKMQKEDLIKRFQFRQELQDQLIEAEKKRQKAYYDFLQEKHLIDEITAKILEEDCKREEEKFLSQARAREEIAMFMKQREAERRKRKTEMEEEDKRYIRYLEQRAIHDEEVRRLMEEKKAKREDLRYKLGLQLYEQEMRKLEHTEMWLELREAQARSASEAQQRSELENELRRRLELREMSMLQKGDKEQKRREEEEDDRRWRDEMLAKFAEDDRLEQLTNQKRWQMQREYAQAIQKLMEDRRAARAEEKQLLLKEREQEECLEAQRRKMIEEERQRMLREHAVALLGHLPRGVLREEDLPLLGCDLANKMHQMKVSEGGPSGDNYCIYEK</sequence>
<evidence type="ECO:0000256" key="14">
    <source>
        <dbReference type="SAM" id="Coils"/>
    </source>
</evidence>
<name>A0AAN9V3R1_9ORTH</name>
<feature type="region of interest" description="Disordered" evidence="15">
    <location>
        <begin position="339"/>
        <end position="359"/>
    </location>
</feature>
<reference evidence="17 18" key="1">
    <citation type="submission" date="2024-03" db="EMBL/GenBank/DDBJ databases">
        <title>The genome assembly and annotation of the cricket Gryllus longicercus Weissman &amp; Gray.</title>
        <authorList>
            <person name="Szrajer S."/>
            <person name="Gray D."/>
            <person name="Ylla G."/>
        </authorList>
    </citation>
    <scope>NUCLEOTIDE SEQUENCE [LARGE SCALE GENOMIC DNA]</scope>
    <source>
        <strain evidence="17">DAG 2021-001</strain>
        <tissue evidence="17">Whole body minus gut</tissue>
    </source>
</reference>
<comment type="similarity">
    <text evidence="3">Belongs to the MNS1 family.</text>
</comment>
<evidence type="ECO:0000256" key="6">
    <source>
        <dbReference type="ARBA" id="ARBA00022846"/>
    </source>
</evidence>